<name>A0A915I790_ROMCU</name>
<keyword evidence="1" id="KW-1185">Reference proteome</keyword>
<dbReference type="Proteomes" id="UP000887565">
    <property type="component" value="Unplaced"/>
</dbReference>
<proteinExistence type="predicted"/>
<dbReference type="AlphaFoldDB" id="A0A915I790"/>
<sequence>MAAKTSVVNASGVICFEATSPNNFTLTAGFVELHSSKESTRKSSCSKCRHKKSHHNSLTCNLVDKLLQHKVMKYLKKLPRSFVSVAVFSFEVPVIENEDEEPSFTKEESVFCGRTEKDLILTSGS</sequence>
<reference evidence="2" key="1">
    <citation type="submission" date="2022-11" db="UniProtKB">
        <authorList>
            <consortium name="WormBaseParasite"/>
        </authorList>
    </citation>
    <scope>IDENTIFICATION</scope>
</reference>
<accession>A0A915I790</accession>
<evidence type="ECO:0000313" key="1">
    <source>
        <dbReference type="Proteomes" id="UP000887565"/>
    </source>
</evidence>
<evidence type="ECO:0000313" key="2">
    <source>
        <dbReference type="WBParaSite" id="nRc.2.0.1.t10014-RA"/>
    </source>
</evidence>
<dbReference type="WBParaSite" id="nRc.2.0.1.t10014-RA">
    <property type="protein sequence ID" value="nRc.2.0.1.t10014-RA"/>
    <property type="gene ID" value="nRc.2.0.1.g10014"/>
</dbReference>
<organism evidence="1 2">
    <name type="scientific">Romanomermis culicivorax</name>
    <name type="common">Nematode worm</name>
    <dbReference type="NCBI Taxonomy" id="13658"/>
    <lineage>
        <taxon>Eukaryota</taxon>
        <taxon>Metazoa</taxon>
        <taxon>Ecdysozoa</taxon>
        <taxon>Nematoda</taxon>
        <taxon>Enoplea</taxon>
        <taxon>Dorylaimia</taxon>
        <taxon>Mermithida</taxon>
        <taxon>Mermithoidea</taxon>
        <taxon>Mermithidae</taxon>
        <taxon>Romanomermis</taxon>
    </lineage>
</organism>
<protein>
    <submittedName>
        <fullName evidence="2">Uncharacterized protein</fullName>
    </submittedName>
</protein>